<protein>
    <recommendedName>
        <fullName evidence="4">Outer membrane protein beta-barrel domain-containing protein</fullName>
    </recommendedName>
</protein>
<feature type="signal peptide" evidence="1">
    <location>
        <begin position="1"/>
        <end position="17"/>
    </location>
</feature>
<reference evidence="2 3" key="1">
    <citation type="submission" date="2016-11" db="EMBL/GenBank/DDBJ databases">
        <authorList>
            <person name="Jaros S."/>
            <person name="Januszkiewicz K."/>
            <person name="Wedrychowicz H."/>
        </authorList>
    </citation>
    <scope>NUCLEOTIDE SEQUENCE [LARGE SCALE GENOMIC DNA]</scope>
    <source>
        <strain evidence="2 3">DSM 16917</strain>
    </source>
</reference>
<dbReference type="RefSeq" id="WP_067654419.1">
    <property type="nucleotide sequence ID" value="NZ_FQXG01000001.1"/>
</dbReference>
<proteinExistence type="predicted"/>
<dbReference type="AlphaFoldDB" id="A0A1M5N713"/>
<keyword evidence="3" id="KW-1185">Reference proteome</keyword>
<dbReference type="Proteomes" id="UP000184268">
    <property type="component" value="Unassembled WGS sequence"/>
</dbReference>
<evidence type="ECO:0000256" key="1">
    <source>
        <dbReference type="SAM" id="SignalP"/>
    </source>
</evidence>
<accession>A0A1M5N713</accession>
<gene>
    <name evidence="2" type="ORF">SAMN02745129_0904</name>
</gene>
<evidence type="ECO:0000313" key="2">
    <source>
        <dbReference type="EMBL" id="SHG84803.1"/>
    </source>
</evidence>
<sequence length="165" mass="18016">MKKFLLIGALAATPVLAEDTAPETSYWHPADTAITFNLNSFDGANSYGLGVYGLNGEGRFSSAVQMDYYSDSGNDFGVGWSERFLRTHFGFTYGITDDFYLMPMLGLTSATVEIDRWGSDGDNSLSYTVAGLYKMDRLAVKIGVGNASFFDANETALEFGFGFTF</sequence>
<keyword evidence="1" id="KW-0732">Signal</keyword>
<evidence type="ECO:0008006" key="4">
    <source>
        <dbReference type="Google" id="ProtNLM"/>
    </source>
</evidence>
<feature type="chain" id="PRO_5009912522" description="Outer membrane protein beta-barrel domain-containing protein" evidence="1">
    <location>
        <begin position="18"/>
        <end position="165"/>
    </location>
</feature>
<organism evidence="2 3">
    <name type="scientific">Ferrimonas marina</name>
    <dbReference type="NCBI Taxonomy" id="299255"/>
    <lineage>
        <taxon>Bacteria</taxon>
        <taxon>Pseudomonadati</taxon>
        <taxon>Pseudomonadota</taxon>
        <taxon>Gammaproteobacteria</taxon>
        <taxon>Alteromonadales</taxon>
        <taxon>Ferrimonadaceae</taxon>
        <taxon>Ferrimonas</taxon>
    </lineage>
</organism>
<name>A0A1M5N713_9GAMM</name>
<evidence type="ECO:0000313" key="3">
    <source>
        <dbReference type="Proteomes" id="UP000184268"/>
    </source>
</evidence>
<dbReference type="EMBL" id="FQXG01000001">
    <property type="protein sequence ID" value="SHG84803.1"/>
    <property type="molecule type" value="Genomic_DNA"/>
</dbReference>